<reference evidence="6" key="2">
    <citation type="submission" date="2015-02" db="UniProtKB">
        <authorList>
            <consortium name="EnsemblMetazoa"/>
        </authorList>
    </citation>
    <scope>IDENTIFICATION</scope>
</reference>
<dbReference type="Gene3D" id="1.25.10.10">
    <property type="entry name" value="Leucine-rich Repeat Variant"/>
    <property type="match status" value="7"/>
</dbReference>
<dbReference type="GO" id="GO:0006417">
    <property type="term" value="P:regulation of translation"/>
    <property type="evidence" value="ECO:0007669"/>
    <property type="project" value="TreeGrafter"/>
</dbReference>
<evidence type="ECO:0000256" key="4">
    <source>
        <dbReference type="PROSITE-ProRule" id="PRU00103"/>
    </source>
</evidence>
<dbReference type="STRING" id="126957.T1J2L3"/>
<evidence type="ECO:0000313" key="6">
    <source>
        <dbReference type="EnsemblMetazoa" id="SMAR007809-PA"/>
    </source>
</evidence>
<dbReference type="PROSITE" id="PS50077">
    <property type="entry name" value="HEAT_REPEAT"/>
    <property type="match status" value="3"/>
</dbReference>
<dbReference type="FunFam" id="1.25.10.10:FF:000090">
    <property type="entry name" value="eIF-2-alpha kinase activator GCN1"/>
    <property type="match status" value="1"/>
</dbReference>
<dbReference type="Pfam" id="PF25801">
    <property type="entry name" value="HEAT_GCN1_C_2"/>
    <property type="match status" value="1"/>
</dbReference>
<dbReference type="Pfam" id="PF02985">
    <property type="entry name" value="HEAT"/>
    <property type="match status" value="1"/>
</dbReference>
<dbReference type="InterPro" id="IPR021133">
    <property type="entry name" value="HEAT_type_2"/>
</dbReference>
<comment type="similarity">
    <text evidence="1">Belongs to the GCN1 family.</text>
</comment>
<evidence type="ECO:0000256" key="1">
    <source>
        <dbReference type="ARBA" id="ARBA00007366"/>
    </source>
</evidence>
<dbReference type="Pfam" id="PF24984">
    <property type="entry name" value="HEAT_EF3_GNC1"/>
    <property type="match status" value="1"/>
</dbReference>
<dbReference type="FunFam" id="1.25.10.10:FF:000096">
    <property type="entry name" value="eIF-2-alpha kinase activator gcn1"/>
    <property type="match status" value="1"/>
</dbReference>
<evidence type="ECO:0000259" key="5">
    <source>
        <dbReference type="SMART" id="SM01349"/>
    </source>
</evidence>
<dbReference type="Proteomes" id="UP000014500">
    <property type="component" value="Unassembled WGS sequence"/>
</dbReference>
<dbReference type="PANTHER" id="PTHR23346">
    <property type="entry name" value="TRANSLATIONAL ACTIVATOR GCN1-RELATED"/>
    <property type="match status" value="1"/>
</dbReference>
<dbReference type="GO" id="GO:0000226">
    <property type="term" value="P:microtubule cytoskeleton organization"/>
    <property type="evidence" value="ECO:0007669"/>
    <property type="project" value="UniProtKB-ARBA"/>
</dbReference>
<dbReference type="Pfam" id="PF24987">
    <property type="entry name" value="HEAT_EF3_N"/>
    <property type="match status" value="2"/>
</dbReference>
<dbReference type="GO" id="GO:0034198">
    <property type="term" value="P:cellular response to amino acid starvation"/>
    <property type="evidence" value="ECO:0007669"/>
    <property type="project" value="TreeGrafter"/>
</dbReference>
<dbReference type="InterPro" id="IPR057546">
    <property type="entry name" value="HEAT_GCN1"/>
</dbReference>
<proteinExistence type="inferred from homology"/>
<dbReference type="PhylomeDB" id="T1J2L3"/>
<dbReference type="eggNOG" id="KOG1242">
    <property type="taxonomic scope" value="Eukaryota"/>
</dbReference>
<evidence type="ECO:0000256" key="2">
    <source>
        <dbReference type="ARBA" id="ARBA00022553"/>
    </source>
</evidence>
<dbReference type="Pfam" id="PF24993">
    <property type="entry name" value="GNC1_N"/>
    <property type="match status" value="1"/>
</dbReference>
<feature type="domain" description="TOG" evidence="5">
    <location>
        <begin position="1836"/>
        <end position="2101"/>
    </location>
</feature>
<dbReference type="InterPro" id="IPR000357">
    <property type="entry name" value="HEAT"/>
</dbReference>
<dbReference type="Pfam" id="PF23271">
    <property type="entry name" value="HEAT_GCN1"/>
    <property type="match status" value="1"/>
</dbReference>
<dbReference type="InterPro" id="IPR011989">
    <property type="entry name" value="ARM-like"/>
</dbReference>
<dbReference type="PANTHER" id="PTHR23346:SF7">
    <property type="entry name" value="STALLED RIBOSOME SENSOR GCN1"/>
    <property type="match status" value="1"/>
</dbReference>
<accession>T1J2L3</accession>
<feature type="domain" description="TOG" evidence="5">
    <location>
        <begin position="1388"/>
        <end position="1621"/>
    </location>
</feature>
<dbReference type="SUPFAM" id="SSF48371">
    <property type="entry name" value="ARM repeat"/>
    <property type="match status" value="5"/>
</dbReference>
<keyword evidence="3" id="KW-0677">Repeat</keyword>
<organism evidence="6 7">
    <name type="scientific">Strigamia maritima</name>
    <name type="common">European centipede</name>
    <name type="synonym">Geophilus maritimus</name>
    <dbReference type="NCBI Taxonomy" id="126957"/>
    <lineage>
        <taxon>Eukaryota</taxon>
        <taxon>Metazoa</taxon>
        <taxon>Ecdysozoa</taxon>
        <taxon>Arthropoda</taxon>
        <taxon>Myriapoda</taxon>
        <taxon>Chilopoda</taxon>
        <taxon>Pleurostigmophora</taxon>
        <taxon>Geophilomorpha</taxon>
        <taxon>Linotaeniidae</taxon>
        <taxon>Strigamia</taxon>
    </lineage>
</organism>
<dbReference type="InterPro" id="IPR056810">
    <property type="entry name" value="GNC1-like_N"/>
</dbReference>
<dbReference type="EnsemblMetazoa" id="SMAR007809-RA">
    <property type="protein sequence ID" value="SMAR007809-PA"/>
    <property type="gene ID" value="SMAR007809"/>
</dbReference>
<evidence type="ECO:0000313" key="7">
    <source>
        <dbReference type="Proteomes" id="UP000014500"/>
    </source>
</evidence>
<keyword evidence="7" id="KW-1185">Reference proteome</keyword>
<dbReference type="HOGENOM" id="CLU_000504_2_2_1"/>
<dbReference type="SMART" id="SM01349">
    <property type="entry name" value="TOG"/>
    <property type="match status" value="2"/>
</dbReference>
<dbReference type="OMA" id="KYATQRG"/>
<feature type="repeat" description="HEAT" evidence="4">
    <location>
        <begin position="2036"/>
        <end position="2073"/>
    </location>
</feature>
<dbReference type="GO" id="GO:0019887">
    <property type="term" value="F:protein kinase regulator activity"/>
    <property type="evidence" value="ECO:0007669"/>
    <property type="project" value="TreeGrafter"/>
</dbReference>
<name>T1J2L3_STRMM</name>
<feature type="repeat" description="HEAT" evidence="4">
    <location>
        <begin position="1688"/>
        <end position="1726"/>
    </location>
</feature>
<dbReference type="InterPro" id="IPR016024">
    <property type="entry name" value="ARM-type_fold"/>
</dbReference>
<reference evidence="7" key="1">
    <citation type="submission" date="2011-05" db="EMBL/GenBank/DDBJ databases">
        <authorList>
            <person name="Richards S.R."/>
            <person name="Qu J."/>
            <person name="Jiang H."/>
            <person name="Jhangiani S.N."/>
            <person name="Agravi P."/>
            <person name="Goodspeed R."/>
            <person name="Gross S."/>
            <person name="Mandapat C."/>
            <person name="Jackson L."/>
            <person name="Mathew T."/>
            <person name="Pu L."/>
            <person name="Thornton R."/>
            <person name="Saada N."/>
            <person name="Wilczek-Boney K.B."/>
            <person name="Lee S."/>
            <person name="Kovar C."/>
            <person name="Wu Y."/>
            <person name="Scherer S.E."/>
            <person name="Worley K.C."/>
            <person name="Muzny D.M."/>
            <person name="Gibbs R."/>
        </authorList>
    </citation>
    <scope>NUCLEOTIDE SEQUENCE</scope>
    <source>
        <strain evidence="7">Brora</strain>
    </source>
</reference>
<sequence>MFELYIYRKKIDFNAQFKFACICSDLGIFFLQIAQLLKGLPVKIQTSKRKERENLFNELTVALAKNDLPPPVIKGVCKLQLQTLHRYVDSKSRRLVLDLIYKLVEHHGPIAVKAMCSVFTEIAQNVKNLRPTPNTARTCLTVLTWSTSLTLYIYKNNDGGSADEFKEIVESQYILISSIVATGHKGFIRKAERKLTNVWKRCPKSAFRYADVLLTLEQNIHAVVFSSIISKFFGEMKDINSVNEYKMAFINLFIKVVVGSKVKPQIFVLSYSCYILKYVSHQEFQETLLPAIQKAILRNSEIILETVGCILAGLTLDLSQYISQIGNNLSKHLVSKDENTRDDAAIACKSLALQCSDAEAMEKLLKHLFAILNGSEGKLTLTVQRIGVLTGIGNLSYNAVTGNSAQHLAFVVTEDLIKAIDQEVHEGTLIHAASILELWCAKFNTDVPDKLIEWFKKALGMKTVSSVRNSFVQCMNTAFRGNTLRQAKDLVPALLISVEKASAKVTQASIITEGLSTAYLLLRMMGTDIQIDGKLGYFWNYLLDNDKQVFFADNFLTHATEDALYTTILLIERLLTDHSDRVKNQTEAIYRAIIYVLTRPLLKLRRQSQVVIRKLLKGLGATFHACELAKELSAFVCKQKYITREYSPDLAENGEVGSGDHNSTVSAAILEETLACIVSASFSDIKEREMIALETLLCSHHPIIATEKPTTWITVLQKLQLDPAQYLSKNTDIVLNTIYETLPISASCANAIYTLTIISPDVILPPMIKKIEEHLKNDALLAVTVDECNIYHTKKGELYNKSIIAETKVEIVQSKNIKRESKAYSYRDQLEDIELRKELEAKRKAQGKNSEIQLTPKQQEAVKLEIAKEDAIRERLQEMNDQVISGTTSILAVIRNKSDNVVSYVASLVHLLLPSFISPLAAPYTTNTYLSISNILFDDHKKLRALIPHITLRLMRPSCPLNSAWEAEDLLKATQRTLDLLYLTTDRKKAIGDVNVSSRMLCGPEFAYCFPFLNCVLQNGGENVGYKEKSLLQALEVMAEHVQMRENLAGVLYNPLYLPRKEMLELLVQVIGVSAGKVQHEACKVLLDVAVSASGAKGCCRASQSEINVLLHAMESHLEVLREVALEALHKLINVLPHIKKDRENGLKLIHYIWVANHDGIESIAQLAENLWVDAKLKLDGELPTALLTSIVHQNAVIRQSSSVALAAILKDKRHEMPSIMEKLLKIFRANLALPAPVLDMFGRVVSEPPIDSWEPRSGVAIALAKMMPYFSQDTISKLMTFFVQEGLGDRHEDVQKNMLNAALVAVDTQGKETVTSLLPVFEKFLDKTPNKASFDRVRQSVVIIMGSLARHLDKTDPKVKPIVAKLIAALSTPSQEVQEAVANCLPPLVPAIKDETPVLVRKLSQLLLESPSYGERKGASYGLAGIVKGLGILSLKQLDIMATLTEAIQDKKNSRHREGALFAFEQLCNMLGRLFEPYIVHVLPHLLLCFGDQNHHVRVATDDTAKAVMSKLSAHGVKLVLPSLSAALEEDSWRTKTGSIELLGAMAFCAPKQLSSCLPSIVPKLIEVLSDSHVKVQKAGAQALKQIGSVIRNPEIQQIVPVLLDALQDPSKKTATCLQTLLDTKFVHFIDAPSLALIMPVVQRAFQDRSTETRKMAAQIIGNMYSLTDPKASFHFSRDLAPYVPQITPGLKQSLLDPVPEVRSVSARALGAMIRGMGEGNFEDLLPWLMQTLTSETSSVDRSGAAQGLSEVVGGLGLEKLNRLMPDIIATAERPDIAPHVKDGYIMMFIYMPSVFQKDFIPYIGQIITPILKALADENEYVRDTALKAGQKIVNMYAESAITLLLPELEQGLFDDNWRIRHSSVQLLGDLLYKISGVTGKMTTETADEDDNFGTEHSHKAILAALGHDRRNRVLAGLYIGRSDVALMVRQAALHVWKVVVTNTPRTLREIMPTLFSLLLGCLASTSYDKRQVAARTLGDLVRKLGERVLPEIIPILEKGLESDEADQRQGVCIGLSEIMASTSREMVLSFVDSLVPTVRKALCDPLPEVRQAAAKTFDSLHSTVGVRALDDILPNLLRQLNNPEIGEYTLDGLRQVMAIKSRVVLPYLVPQLTAPPVNTKALSILASVAGDALTKHIHKILPALLSALNAAKDSPNEQQELEYCQSVILSVNDHVGVRTVMDELLEATRTDNLGVRRAAVSLLYAFCLHTRVDYQQYVPQLLRGLIHLFTDTDERVLELSWEALSAVTRKLDAAIMLTHVGNVRQAVRFAVSDLKEQELLPGFCLPKGITPILPIFREAILNGQPELKEQASQGLREVIRVTSADALKPSVVHITGPLIRILGDRFNSNVKVAVLDALALLLAKVGVMLKAFLPQLQTTFLKALMDPNRQVRLRAADALSHLIIIHTRADPLFTELLTAVKSADDSAIRETMLQALRVIITPAGNKMGDAVRKSVTATLVSMLSFSEDTSRMVAAGCFGALCKWLPEEELKHVVVDNLLDEDFSVDKLLRHGRSVALLVALKNSPDRIARPEWQEKIIKVLLGLVTADRVPLCLNGIRTTAYFFKHLISADMTLPLPLIIAVARSMNHSSNEVKQLVAQVANYLAKSFDSPLPDLLMKPLLPMLVNGTKEKNTMVKANSEFALVSLLHLRKGNDVQQACLNLLDSGAREAMGDVITKVLRKVANQPEPKEEDLDDTLLT</sequence>
<keyword evidence="2" id="KW-0597">Phosphoprotein</keyword>
<dbReference type="EMBL" id="JH431806">
    <property type="status" value="NOT_ANNOTATED_CDS"/>
    <property type="molecule type" value="Genomic_DNA"/>
</dbReference>
<dbReference type="GO" id="GO:0005829">
    <property type="term" value="C:cytosol"/>
    <property type="evidence" value="ECO:0007669"/>
    <property type="project" value="TreeGrafter"/>
</dbReference>
<dbReference type="InterPro" id="IPR034085">
    <property type="entry name" value="TOG"/>
</dbReference>
<protein>
    <recommendedName>
        <fullName evidence="5">TOG domain-containing protein</fullName>
    </recommendedName>
</protein>
<feature type="repeat" description="HEAT" evidence="4">
    <location>
        <begin position="1562"/>
        <end position="1599"/>
    </location>
</feature>
<evidence type="ECO:0000256" key="3">
    <source>
        <dbReference type="ARBA" id="ARBA00022737"/>
    </source>
</evidence>
<dbReference type="FunFam" id="1.25.10.10:FF:000162">
    <property type="entry name" value="GCN1, eIF2 alpha kinase activator homolog"/>
    <property type="match status" value="1"/>
</dbReference>